<dbReference type="AlphaFoldDB" id="A0A840VJW0"/>
<organism evidence="2 3">
    <name type="scientific">Acidocella aromatica</name>
    <dbReference type="NCBI Taxonomy" id="1303579"/>
    <lineage>
        <taxon>Bacteria</taxon>
        <taxon>Pseudomonadati</taxon>
        <taxon>Pseudomonadota</taxon>
        <taxon>Alphaproteobacteria</taxon>
        <taxon>Acetobacterales</taxon>
        <taxon>Acidocellaceae</taxon>
        <taxon>Acidocella</taxon>
    </lineage>
</organism>
<dbReference type="Proteomes" id="UP000553706">
    <property type="component" value="Unassembled WGS sequence"/>
</dbReference>
<dbReference type="InterPro" id="IPR007172">
    <property type="entry name" value="DUF374"/>
</dbReference>
<accession>A0A840VJW0</accession>
<sequence length="217" mass="23142">MKKLLKSAPVQAALAWLAATYVNLTLRTQSWRVVGDEHLQASLNSPVIAALWHETLATGPAMWQIARKRGLRRSVVVLSSMHRDGKLIGNVMRYLGMELVSGSSSRGGAEAVEALTQALADGKHVAITPDGPRGPRRVAAPGVARLAALTGAPVLPFGVWTSRAITMNTWDKMRFPLPFGRGVLAVGAPMHVTGPWEEALPCIQAAMVEIQDKAAAG</sequence>
<gene>
    <name evidence="2" type="ORF">HNP71_000777</name>
</gene>
<dbReference type="InterPro" id="IPR002123">
    <property type="entry name" value="Plipid/glycerol_acylTrfase"/>
</dbReference>
<evidence type="ECO:0000313" key="3">
    <source>
        <dbReference type="Proteomes" id="UP000553706"/>
    </source>
</evidence>
<comment type="caution">
    <text evidence="2">The sequence shown here is derived from an EMBL/GenBank/DDBJ whole genome shotgun (WGS) entry which is preliminary data.</text>
</comment>
<dbReference type="EMBL" id="JACHFJ010000002">
    <property type="protein sequence ID" value="MBB5372539.1"/>
    <property type="molecule type" value="Genomic_DNA"/>
</dbReference>
<protein>
    <recommendedName>
        <fullName evidence="1">Phospholipid/glycerol acyltransferase domain-containing protein</fullName>
    </recommendedName>
</protein>
<evidence type="ECO:0000313" key="2">
    <source>
        <dbReference type="EMBL" id="MBB5372539.1"/>
    </source>
</evidence>
<dbReference type="SMART" id="SM00563">
    <property type="entry name" value="PlsC"/>
    <property type="match status" value="1"/>
</dbReference>
<dbReference type="Pfam" id="PF04028">
    <property type="entry name" value="DUF374"/>
    <property type="match status" value="1"/>
</dbReference>
<keyword evidence="3" id="KW-1185">Reference proteome</keyword>
<dbReference type="RefSeq" id="WP_183265556.1">
    <property type="nucleotide sequence ID" value="NZ_JACHFJ010000002.1"/>
</dbReference>
<proteinExistence type="predicted"/>
<evidence type="ECO:0000259" key="1">
    <source>
        <dbReference type="SMART" id="SM00563"/>
    </source>
</evidence>
<reference evidence="2 3" key="1">
    <citation type="submission" date="2020-08" db="EMBL/GenBank/DDBJ databases">
        <title>Genomic Encyclopedia of Type Strains, Phase IV (KMG-IV): sequencing the most valuable type-strain genomes for metagenomic binning, comparative biology and taxonomic classification.</title>
        <authorList>
            <person name="Goeker M."/>
        </authorList>
    </citation>
    <scope>NUCLEOTIDE SEQUENCE [LARGE SCALE GENOMIC DNA]</scope>
    <source>
        <strain evidence="2 3">DSM 27026</strain>
    </source>
</reference>
<feature type="domain" description="Phospholipid/glycerol acyltransferase" evidence="1">
    <location>
        <begin position="47"/>
        <end position="162"/>
    </location>
</feature>
<dbReference type="CDD" id="cd07983">
    <property type="entry name" value="LPLAT_DUF374-like"/>
    <property type="match status" value="1"/>
</dbReference>
<name>A0A840VJW0_9PROT</name>
<dbReference type="GO" id="GO:0016746">
    <property type="term" value="F:acyltransferase activity"/>
    <property type="evidence" value="ECO:0007669"/>
    <property type="project" value="InterPro"/>
</dbReference>